<dbReference type="EMBL" id="ML121537">
    <property type="protein sequence ID" value="RPB25613.1"/>
    <property type="molecule type" value="Genomic_DNA"/>
</dbReference>
<dbReference type="Gene3D" id="1.20.120.20">
    <property type="entry name" value="Apolipoprotein"/>
    <property type="match status" value="1"/>
</dbReference>
<keyword evidence="1" id="KW-1133">Transmembrane helix</keyword>
<keyword evidence="3" id="KW-1185">Reference proteome</keyword>
<dbReference type="InParanoid" id="A0A3N4LRS4"/>
<accession>A0A3N4LRS4</accession>
<gene>
    <name evidence="2" type="ORF">L211DRAFT_836340</name>
</gene>
<keyword evidence="1" id="KW-0472">Membrane</keyword>
<evidence type="ECO:0000313" key="2">
    <source>
        <dbReference type="EMBL" id="RPB25613.1"/>
    </source>
</evidence>
<evidence type="ECO:0000256" key="1">
    <source>
        <dbReference type="SAM" id="Phobius"/>
    </source>
</evidence>
<name>A0A3N4LRS4_9PEZI</name>
<dbReference type="AlphaFoldDB" id="A0A3N4LRS4"/>
<dbReference type="SUPFAM" id="SSF58113">
    <property type="entry name" value="Apolipoprotein A-I"/>
    <property type="match status" value="1"/>
</dbReference>
<evidence type="ECO:0000313" key="3">
    <source>
        <dbReference type="Proteomes" id="UP000267821"/>
    </source>
</evidence>
<organism evidence="2 3">
    <name type="scientific">Terfezia boudieri ATCC MYA-4762</name>
    <dbReference type="NCBI Taxonomy" id="1051890"/>
    <lineage>
        <taxon>Eukaryota</taxon>
        <taxon>Fungi</taxon>
        <taxon>Dikarya</taxon>
        <taxon>Ascomycota</taxon>
        <taxon>Pezizomycotina</taxon>
        <taxon>Pezizomycetes</taxon>
        <taxon>Pezizales</taxon>
        <taxon>Pezizaceae</taxon>
        <taxon>Terfezia</taxon>
    </lineage>
</organism>
<sequence length="143" mass="15789">DVNKSLGELATRMEAGFGRIETSNGELKTNMEKNYGELKTNMEKNYGELKTNMEKNYGGLKSNMEKNYGGLKTNMEKNYGPLVWQVRVLLGGASLVIVFLVKTYLDEHNIFNKKLANAIPQPVSGPAVVAHKIDPKKIGSVGL</sequence>
<proteinExistence type="predicted"/>
<dbReference type="OrthoDB" id="5423652at2759"/>
<feature type="transmembrane region" description="Helical" evidence="1">
    <location>
        <begin position="84"/>
        <end position="105"/>
    </location>
</feature>
<dbReference type="Proteomes" id="UP000267821">
    <property type="component" value="Unassembled WGS sequence"/>
</dbReference>
<protein>
    <submittedName>
        <fullName evidence="2">Uncharacterized protein</fullName>
    </submittedName>
</protein>
<feature type="non-terminal residue" evidence="2">
    <location>
        <position position="1"/>
    </location>
</feature>
<reference evidence="2 3" key="1">
    <citation type="journal article" date="2018" name="Nat. Ecol. Evol.">
        <title>Pezizomycetes genomes reveal the molecular basis of ectomycorrhizal truffle lifestyle.</title>
        <authorList>
            <person name="Murat C."/>
            <person name="Payen T."/>
            <person name="Noel B."/>
            <person name="Kuo A."/>
            <person name="Morin E."/>
            <person name="Chen J."/>
            <person name="Kohler A."/>
            <person name="Krizsan K."/>
            <person name="Balestrini R."/>
            <person name="Da Silva C."/>
            <person name="Montanini B."/>
            <person name="Hainaut M."/>
            <person name="Levati E."/>
            <person name="Barry K.W."/>
            <person name="Belfiori B."/>
            <person name="Cichocki N."/>
            <person name="Clum A."/>
            <person name="Dockter R.B."/>
            <person name="Fauchery L."/>
            <person name="Guy J."/>
            <person name="Iotti M."/>
            <person name="Le Tacon F."/>
            <person name="Lindquist E.A."/>
            <person name="Lipzen A."/>
            <person name="Malagnac F."/>
            <person name="Mello A."/>
            <person name="Molinier V."/>
            <person name="Miyauchi S."/>
            <person name="Poulain J."/>
            <person name="Riccioni C."/>
            <person name="Rubini A."/>
            <person name="Sitrit Y."/>
            <person name="Splivallo R."/>
            <person name="Traeger S."/>
            <person name="Wang M."/>
            <person name="Zifcakova L."/>
            <person name="Wipf D."/>
            <person name="Zambonelli A."/>
            <person name="Paolocci F."/>
            <person name="Nowrousian M."/>
            <person name="Ottonello S."/>
            <person name="Baldrian P."/>
            <person name="Spatafora J.W."/>
            <person name="Henrissat B."/>
            <person name="Nagy L.G."/>
            <person name="Aury J.M."/>
            <person name="Wincker P."/>
            <person name="Grigoriev I.V."/>
            <person name="Bonfante P."/>
            <person name="Martin F.M."/>
        </authorList>
    </citation>
    <scope>NUCLEOTIDE SEQUENCE [LARGE SCALE GENOMIC DNA]</scope>
    <source>
        <strain evidence="2 3">ATCC MYA-4762</strain>
    </source>
</reference>
<keyword evidence="1" id="KW-0812">Transmembrane</keyword>